<dbReference type="Proteomes" id="UP000663882">
    <property type="component" value="Unassembled WGS sequence"/>
</dbReference>
<evidence type="ECO:0000313" key="4">
    <source>
        <dbReference type="Proteomes" id="UP000663823"/>
    </source>
</evidence>
<evidence type="ECO:0000313" key="2">
    <source>
        <dbReference type="EMBL" id="CAF0877947.1"/>
    </source>
</evidence>
<dbReference type="Proteomes" id="UP000663823">
    <property type="component" value="Unassembled WGS sequence"/>
</dbReference>
<comment type="caution">
    <text evidence="3">The sequence shown here is derived from an EMBL/GenBank/DDBJ whole genome shotgun (WGS) entry which is preliminary data.</text>
</comment>
<dbReference type="EMBL" id="CAJNOO010000252">
    <property type="protein sequence ID" value="CAF0877947.1"/>
    <property type="molecule type" value="Genomic_DNA"/>
</dbReference>
<reference evidence="3" key="1">
    <citation type="submission" date="2021-02" db="EMBL/GenBank/DDBJ databases">
        <authorList>
            <person name="Nowell W R."/>
        </authorList>
    </citation>
    <scope>NUCLEOTIDE SEQUENCE</scope>
</reference>
<evidence type="ECO:0000259" key="1">
    <source>
        <dbReference type="Pfam" id="PF02557"/>
    </source>
</evidence>
<name>A0A819LKB3_9BILA</name>
<accession>A0A819LKB3</accession>
<dbReference type="GO" id="GO:0008233">
    <property type="term" value="F:peptidase activity"/>
    <property type="evidence" value="ECO:0007669"/>
    <property type="project" value="InterPro"/>
</dbReference>
<dbReference type="EMBL" id="CAJOAX010005982">
    <property type="protein sequence ID" value="CAF3966672.1"/>
    <property type="molecule type" value="Genomic_DNA"/>
</dbReference>
<dbReference type="Pfam" id="PF02557">
    <property type="entry name" value="VanY"/>
    <property type="match status" value="1"/>
</dbReference>
<dbReference type="Gene3D" id="3.30.1380.10">
    <property type="match status" value="1"/>
</dbReference>
<gene>
    <name evidence="3" type="ORF">OTI717_LOCUS27207</name>
    <name evidence="2" type="ORF">RFH988_LOCUS7812</name>
</gene>
<organism evidence="3 4">
    <name type="scientific">Rotaria sordida</name>
    <dbReference type="NCBI Taxonomy" id="392033"/>
    <lineage>
        <taxon>Eukaryota</taxon>
        <taxon>Metazoa</taxon>
        <taxon>Spiralia</taxon>
        <taxon>Gnathifera</taxon>
        <taxon>Rotifera</taxon>
        <taxon>Eurotatoria</taxon>
        <taxon>Bdelloidea</taxon>
        <taxon>Philodinida</taxon>
        <taxon>Philodinidae</taxon>
        <taxon>Rotaria</taxon>
    </lineage>
</organism>
<feature type="domain" description="D-alanyl-D-alanine carboxypeptidase-like core" evidence="1">
    <location>
        <begin position="24"/>
        <end position="115"/>
    </location>
</feature>
<sequence>MTTPLCTSTCTMTLLTPLINPEKLKCVQDGVAALKATTYLTSAWRPRKYQRHLNEIINADKVLTEDLLQSWPGCKKLREEVTKEMNKHGLKSGQAVALPGMSRHESGQAFDIMINGITDEQRATYFPSNRQENVVKLL</sequence>
<dbReference type="AlphaFoldDB" id="A0A819LKB3"/>
<evidence type="ECO:0000313" key="3">
    <source>
        <dbReference type="EMBL" id="CAF3966672.1"/>
    </source>
</evidence>
<dbReference type="InterPro" id="IPR009045">
    <property type="entry name" value="Zn_M74/Hedgehog-like"/>
</dbReference>
<proteinExistence type="predicted"/>
<dbReference type="InterPro" id="IPR003709">
    <property type="entry name" value="VanY-like_core_dom"/>
</dbReference>
<dbReference type="GO" id="GO:0006508">
    <property type="term" value="P:proteolysis"/>
    <property type="evidence" value="ECO:0007669"/>
    <property type="project" value="InterPro"/>
</dbReference>
<protein>
    <recommendedName>
        <fullName evidence="1">D-alanyl-D-alanine carboxypeptidase-like core domain-containing protein</fullName>
    </recommendedName>
</protein>